<dbReference type="Pfam" id="PF00067">
    <property type="entry name" value="p450"/>
    <property type="match status" value="1"/>
</dbReference>
<keyword evidence="4" id="KW-1185">Reference proteome</keyword>
<dbReference type="InterPro" id="IPR002397">
    <property type="entry name" value="Cyt_P450_B"/>
</dbReference>
<keyword evidence="2" id="KW-0479">Metal-binding</keyword>
<accession>A0ABP9R187</accession>
<dbReference type="PROSITE" id="PS00086">
    <property type="entry name" value="CYTOCHROME_P450"/>
    <property type="match status" value="1"/>
</dbReference>
<gene>
    <name evidence="3" type="ORF">GCM10023321_67230</name>
</gene>
<keyword evidence="2" id="KW-0560">Oxidoreductase</keyword>
<reference evidence="4" key="1">
    <citation type="journal article" date="2019" name="Int. J. Syst. Evol. Microbiol.">
        <title>The Global Catalogue of Microorganisms (GCM) 10K type strain sequencing project: providing services to taxonomists for standard genome sequencing and annotation.</title>
        <authorList>
            <consortium name="The Broad Institute Genomics Platform"/>
            <consortium name="The Broad Institute Genome Sequencing Center for Infectious Disease"/>
            <person name="Wu L."/>
            <person name="Ma J."/>
        </authorList>
    </citation>
    <scope>NUCLEOTIDE SEQUENCE [LARGE SCALE GENOMIC DNA]</scope>
    <source>
        <strain evidence="4">JCM 18303</strain>
    </source>
</reference>
<dbReference type="InterPro" id="IPR017972">
    <property type="entry name" value="Cyt_P450_CS"/>
</dbReference>
<keyword evidence="2" id="KW-0408">Iron</keyword>
<keyword evidence="2" id="KW-0349">Heme</keyword>
<comment type="caution">
    <text evidence="3">The sequence shown here is derived from an EMBL/GenBank/DDBJ whole genome shotgun (WGS) entry which is preliminary data.</text>
</comment>
<comment type="similarity">
    <text evidence="1 2">Belongs to the cytochrome P450 family.</text>
</comment>
<keyword evidence="2" id="KW-0503">Monooxygenase</keyword>
<evidence type="ECO:0000256" key="2">
    <source>
        <dbReference type="RuleBase" id="RU000461"/>
    </source>
</evidence>
<sequence>MTVSDAAGATARIHDPATYVQGPPLAELARLRRERGVVWVDEPDGPGYWLVLRHADVERVLKDPATFSSAFGGTQIRDPLTGEDLEYVRRMMLNMDPPEHARLRRLVAKSFTPRAVAALTSRIEEHARNLVDRMIKGANPCDFAKDVAADLPLYTLAEVLGVPGQDRWLLFDWSNRVIGWQDEDYATSAAFDPTKGTELARSALALRPEPDPNGRMPDPRGRAGMPDLYAYAHLLAEHKRSRPGGDIMSILLAARDETISTEEFENLFWLFAVAGNETLRNGIPGGMIALLRHPDQQRALRANPDDLVDRAVEEMLRWWTPVMVFRRTATASTELAGVRIEAGDKVVVSFLSANRDETVFADPDRFDIHREPGRHLVFGHGPHFCLGAMAARTQLRALFRELVTRTSWLEPAGEPALLRSNFQRGVKRLPVRWSR</sequence>
<evidence type="ECO:0000313" key="4">
    <source>
        <dbReference type="Proteomes" id="UP001428817"/>
    </source>
</evidence>
<dbReference type="PRINTS" id="PR00359">
    <property type="entry name" value="BP450"/>
</dbReference>
<dbReference type="SUPFAM" id="SSF48264">
    <property type="entry name" value="Cytochrome P450"/>
    <property type="match status" value="1"/>
</dbReference>
<dbReference type="PANTHER" id="PTHR46696:SF4">
    <property type="entry name" value="BIOTIN BIOSYNTHESIS CYTOCHROME P450"/>
    <property type="match status" value="1"/>
</dbReference>
<dbReference type="CDD" id="cd11033">
    <property type="entry name" value="CYP142-like"/>
    <property type="match status" value="1"/>
</dbReference>
<evidence type="ECO:0000256" key="1">
    <source>
        <dbReference type="ARBA" id="ARBA00010617"/>
    </source>
</evidence>
<proteinExistence type="inferred from homology"/>
<dbReference type="RefSeq" id="WP_185063593.1">
    <property type="nucleotide sequence ID" value="NZ_BAABJP010000043.1"/>
</dbReference>
<dbReference type="InterPro" id="IPR001128">
    <property type="entry name" value="Cyt_P450"/>
</dbReference>
<name>A0ABP9R187_9PSEU</name>
<dbReference type="EMBL" id="BAABJP010000043">
    <property type="protein sequence ID" value="GAA5170294.1"/>
    <property type="molecule type" value="Genomic_DNA"/>
</dbReference>
<dbReference type="Gene3D" id="1.10.630.10">
    <property type="entry name" value="Cytochrome P450"/>
    <property type="match status" value="1"/>
</dbReference>
<evidence type="ECO:0000313" key="3">
    <source>
        <dbReference type="EMBL" id="GAA5170294.1"/>
    </source>
</evidence>
<dbReference type="PANTHER" id="PTHR46696">
    <property type="entry name" value="P450, PUTATIVE (EUROFUNG)-RELATED"/>
    <property type="match status" value="1"/>
</dbReference>
<dbReference type="Proteomes" id="UP001428817">
    <property type="component" value="Unassembled WGS sequence"/>
</dbReference>
<dbReference type="InterPro" id="IPR036396">
    <property type="entry name" value="Cyt_P450_sf"/>
</dbReference>
<organism evidence="3 4">
    <name type="scientific">Pseudonocardia eucalypti</name>
    <dbReference type="NCBI Taxonomy" id="648755"/>
    <lineage>
        <taxon>Bacteria</taxon>
        <taxon>Bacillati</taxon>
        <taxon>Actinomycetota</taxon>
        <taxon>Actinomycetes</taxon>
        <taxon>Pseudonocardiales</taxon>
        <taxon>Pseudonocardiaceae</taxon>
        <taxon>Pseudonocardia</taxon>
    </lineage>
</organism>
<protein>
    <submittedName>
        <fullName evidence="3">Cytochrome P450</fullName>
    </submittedName>
</protein>